<name>A0A6J6LMQ0_9ZZZZ</name>
<evidence type="ECO:0000313" key="2">
    <source>
        <dbReference type="EMBL" id="CAB4661655.1"/>
    </source>
</evidence>
<reference evidence="2" key="1">
    <citation type="submission" date="2020-05" db="EMBL/GenBank/DDBJ databases">
        <authorList>
            <person name="Chiriac C."/>
            <person name="Salcher M."/>
            <person name="Ghai R."/>
            <person name="Kavagutti S V."/>
        </authorList>
    </citation>
    <scope>NUCLEOTIDE SEQUENCE</scope>
</reference>
<dbReference type="EMBL" id="CAEZYB010000095">
    <property type="protein sequence ID" value="CAB4708718.1"/>
    <property type="molecule type" value="Genomic_DNA"/>
</dbReference>
<dbReference type="Pfam" id="PF12680">
    <property type="entry name" value="SnoaL_2"/>
    <property type="match status" value="1"/>
</dbReference>
<dbReference type="InterPro" id="IPR037401">
    <property type="entry name" value="SnoaL-like"/>
</dbReference>
<proteinExistence type="predicted"/>
<evidence type="ECO:0000313" key="3">
    <source>
        <dbReference type="EMBL" id="CAB4708718.1"/>
    </source>
</evidence>
<dbReference type="InterPro" id="IPR032710">
    <property type="entry name" value="NTF2-like_dom_sf"/>
</dbReference>
<protein>
    <submittedName>
        <fullName evidence="2">Unannotated protein</fullName>
    </submittedName>
</protein>
<dbReference type="EMBL" id="CAEZWO010000069">
    <property type="protein sequence ID" value="CAB4661655.1"/>
    <property type="molecule type" value="Genomic_DNA"/>
</dbReference>
<accession>A0A6J6LMQ0</accession>
<dbReference type="AlphaFoldDB" id="A0A6J6LMQ0"/>
<gene>
    <name evidence="2" type="ORF">UFOPK2254_00788</name>
    <name evidence="3" type="ORF">UFOPK2646_00858</name>
</gene>
<dbReference type="Gene3D" id="3.10.450.50">
    <property type="match status" value="1"/>
</dbReference>
<dbReference type="SUPFAM" id="SSF54427">
    <property type="entry name" value="NTF2-like"/>
    <property type="match status" value="1"/>
</dbReference>
<evidence type="ECO:0000259" key="1">
    <source>
        <dbReference type="Pfam" id="PF12680"/>
    </source>
</evidence>
<organism evidence="2">
    <name type="scientific">freshwater metagenome</name>
    <dbReference type="NCBI Taxonomy" id="449393"/>
    <lineage>
        <taxon>unclassified sequences</taxon>
        <taxon>metagenomes</taxon>
        <taxon>ecological metagenomes</taxon>
    </lineage>
</organism>
<sequence length="122" mass="13526">MSTALEVATSYWKAECERDTEKVLAHYHHDATFCPPGQTLVGHEQIRTFYDASGADFPGLAVKIGNNFTVGDQTAIEWVATLTSVSGEVFTIKGVNIIKMRGEKFEWVHAYFDPTVLQSKGN</sequence>
<feature type="domain" description="SnoaL-like" evidence="1">
    <location>
        <begin position="11"/>
        <end position="104"/>
    </location>
</feature>